<proteinExistence type="predicted"/>
<dbReference type="Gramene" id="TVU40919">
    <property type="protein sequence ID" value="TVU40919"/>
    <property type="gene ID" value="EJB05_14404"/>
</dbReference>
<evidence type="ECO:0000313" key="5">
    <source>
        <dbReference type="Proteomes" id="UP000324897"/>
    </source>
</evidence>
<feature type="domain" description="F-box protein AT5G49610-like beta-propeller" evidence="3">
    <location>
        <begin position="99"/>
        <end position="356"/>
    </location>
</feature>
<dbReference type="AlphaFoldDB" id="A0A5J9VXF7"/>
<accession>A0A5J9VXF7</accession>
<reference evidence="4 5" key="1">
    <citation type="journal article" date="2019" name="Sci. Rep.">
        <title>A high-quality genome of Eragrostis curvula grass provides insights into Poaceae evolution and supports new strategies to enhance forage quality.</title>
        <authorList>
            <person name="Carballo J."/>
            <person name="Santos B.A.C.M."/>
            <person name="Zappacosta D."/>
            <person name="Garbus I."/>
            <person name="Selva J.P."/>
            <person name="Gallo C.A."/>
            <person name="Diaz A."/>
            <person name="Albertini E."/>
            <person name="Caccamo M."/>
            <person name="Echenique V."/>
        </authorList>
    </citation>
    <scope>NUCLEOTIDE SEQUENCE [LARGE SCALE GENOMIC DNA]</scope>
    <source>
        <strain evidence="5">cv. Victoria</strain>
        <tissue evidence="4">Leaf</tissue>
    </source>
</reference>
<sequence>MPPPPELIEDVTAEILLRLPPDEPEHLVRASLVCKPWLRVISDPGFLRRYRAFHGMPPLLGLLHRLLHCNGCPDRRLAPTTAAPFFPYPNCEYSESEALDCRHGRVLLYVRSEEKGWSFLVWDPVTGDRQQVPDVCISSVIYTAAVICAVSGCDHLDCHGGPFRVVFLASDNKDVLIKASVYSSETGAWSVPVCLAESSGETFVQPRRAALIGDDIYFVLRLDNAIIKYDSGKNCLSVINPPKMRSCYITLMVMEDSSLGFACIRSSSLYLWSRKVNSSGAAEWVQCRVIELDGMVPIANPDDKQRVAGFAEGVGIIFMSTGVGLFMIKLNSGRVRKVGEPGFYFSVLPYMSFYTPGSTTLIVQL</sequence>
<keyword evidence="1" id="KW-1133">Transmembrane helix</keyword>
<evidence type="ECO:0000259" key="2">
    <source>
        <dbReference type="Pfam" id="PF00646"/>
    </source>
</evidence>
<evidence type="ECO:0000256" key="1">
    <source>
        <dbReference type="SAM" id="Phobius"/>
    </source>
</evidence>
<dbReference type="Pfam" id="PF00646">
    <property type="entry name" value="F-box"/>
    <property type="match status" value="1"/>
</dbReference>
<feature type="domain" description="F-box" evidence="2">
    <location>
        <begin position="9"/>
        <end position="48"/>
    </location>
</feature>
<protein>
    <submittedName>
        <fullName evidence="4">Uncharacterized protein</fullName>
    </submittedName>
</protein>
<dbReference type="InterPro" id="IPR001810">
    <property type="entry name" value="F-box_dom"/>
</dbReference>
<evidence type="ECO:0000259" key="3">
    <source>
        <dbReference type="Pfam" id="PF23635"/>
    </source>
</evidence>
<dbReference type="Proteomes" id="UP000324897">
    <property type="component" value="Chromosome 4"/>
</dbReference>
<dbReference type="Gene3D" id="1.20.1280.50">
    <property type="match status" value="1"/>
</dbReference>
<evidence type="ECO:0000313" key="4">
    <source>
        <dbReference type="EMBL" id="TVU40919.1"/>
    </source>
</evidence>
<keyword evidence="1" id="KW-0812">Transmembrane</keyword>
<keyword evidence="5" id="KW-1185">Reference proteome</keyword>
<dbReference type="SUPFAM" id="SSF81383">
    <property type="entry name" value="F-box domain"/>
    <property type="match status" value="1"/>
</dbReference>
<dbReference type="PANTHER" id="PTHR32133">
    <property type="entry name" value="OS07G0120400 PROTEIN"/>
    <property type="match status" value="1"/>
</dbReference>
<dbReference type="EMBL" id="RWGY01000007">
    <property type="protein sequence ID" value="TVU40919.1"/>
    <property type="molecule type" value="Genomic_DNA"/>
</dbReference>
<dbReference type="OrthoDB" id="683655at2759"/>
<dbReference type="Pfam" id="PF23635">
    <property type="entry name" value="Beta-prop_AT5G49610-like"/>
    <property type="match status" value="1"/>
</dbReference>
<gene>
    <name evidence="4" type="ORF">EJB05_14404</name>
</gene>
<comment type="caution">
    <text evidence="4">The sequence shown here is derived from an EMBL/GenBank/DDBJ whole genome shotgun (WGS) entry which is preliminary data.</text>
</comment>
<organism evidence="4 5">
    <name type="scientific">Eragrostis curvula</name>
    <name type="common">weeping love grass</name>
    <dbReference type="NCBI Taxonomy" id="38414"/>
    <lineage>
        <taxon>Eukaryota</taxon>
        <taxon>Viridiplantae</taxon>
        <taxon>Streptophyta</taxon>
        <taxon>Embryophyta</taxon>
        <taxon>Tracheophyta</taxon>
        <taxon>Spermatophyta</taxon>
        <taxon>Magnoliopsida</taxon>
        <taxon>Liliopsida</taxon>
        <taxon>Poales</taxon>
        <taxon>Poaceae</taxon>
        <taxon>PACMAD clade</taxon>
        <taxon>Chloridoideae</taxon>
        <taxon>Eragrostideae</taxon>
        <taxon>Eragrostidinae</taxon>
        <taxon>Eragrostis</taxon>
    </lineage>
</organism>
<dbReference type="InterPro" id="IPR056594">
    <property type="entry name" value="AT5G49610-like_b-prop"/>
</dbReference>
<keyword evidence="1" id="KW-0472">Membrane</keyword>
<feature type="transmembrane region" description="Helical" evidence="1">
    <location>
        <begin position="307"/>
        <end position="328"/>
    </location>
</feature>
<name>A0A5J9VXF7_9POAL</name>
<dbReference type="InterPro" id="IPR036047">
    <property type="entry name" value="F-box-like_dom_sf"/>
</dbReference>
<feature type="non-terminal residue" evidence="4">
    <location>
        <position position="1"/>
    </location>
</feature>